<protein>
    <submittedName>
        <fullName evidence="1">Uncharacterized protein</fullName>
    </submittedName>
</protein>
<proteinExistence type="predicted"/>
<evidence type="ECO:0000313" key="2">
    <source>
        <dbReference type="Proteomes" id="UP001066276"/>
    </source>
</evidence>
<reference evidence="1" key="1">
    <citation type="journal article" date="2022" name="bioRxiv">
        <title>Sequencing and chromosome-scale assembly of the giantPleurodeles waltlgenome.</title>
        <authorList>
            <person name="Brown T."/>
            <person name="Elewa A."/>
            <person name="Iarovenko S."/>
            <person name="Subramanian E."/>
            <person name="Araus A.J."/>
            <person name="Petzold A."/>
            <person name="Susuki M."/>
            <person name="Suzuki K.-i.T."/>
            <person name="Hayashi T."/>
            <person name="Toyoda A."/>
            <person name="Oliveira C."/>
            <person name="Osipova E."/>
            <person name="Leigh N.D."/>
            <person name="Simon A."/>
            <person name="Yun M.H."/>
        </authorList>
    </citation>
    <scope>NUCLEOTIDE SEQUENCE</scope>
    <source>
        <strain evidence="1">20211129_DDA</strain>
        <tissue evidence="1">Liver</tissue>
    </source>
</reference>
<sequence>MATGGACAPALLPLAGGCPVCSRRPGGHHPSPLATCRSGVAWTPSIEGDGCEWCWCPGSPPAGRGLSWAPRPGRRSDRTQNIAARPNRLRPPFIFIFFSFIEFCSIGSNNEAVHPGRYCTVLELYTSGVTSRRNRVVKRISGVLTPGAVWPVGAGLQFQVPWTHGLVDCTGLPAVIALL</sequence>
<dbReference type="Proteomes" id="UP001066276">
    <property type="component" value="Chromosome 3_1"/>
</dbReference>
<dbReference type="AlphaFoldDB" id="A0AAV7U3R7"/>
<gene>
    <name evidence="1" type="ORF">NDU88_000355</name>
</gene>
<keyword evidence="2" id="KW-1185">Reference proteome</keyword>
<accession>A0AAV7U3R7</accession>
<name>A0AAV7U3R7_PLEWA</name>
<dbReference type="EMBL" id="JANPWB010000005">
    <property type="protein sequence ID" value="KAJ1183537.1"/>
    <property type="molecule type" value="Genomic_DNA"/>
</dbReference>
<evidence type="ECO:0000313" key="1">
    <source>
        <dbReference type="EMBL" id="KAJ1183537.1"/>
    </source>
</evidence>
<organism evidence="1 2">
    <name type="scientific">Pleurodeles waltl</name>
    <name type="common">Iberian ribbed newt</name>
    <dbReference type="NCBI Taxonomy" id="8319"/>
    <lineage>
        <taxon>Eukaryota</taxon>
        <taxon>Metazoa</taxon>
        <taxon>Chordata</taxon>
        <taxon>Craniata</taxon>
        <taxon>Vertebrata</taxon>
        <taxon>Euteleostomi</taxon>
        <taxon>Amphibia</taxon>
        <taxon>Batrachia</taxon>
        <taxon>Caudata</taxon>
        <taxon>Salamandroidea</taxon>
        <taxon>Salamandridae</taxon>
        <taxon>Pleurodelinae</taxon>
        <taxon>Pleurodeles</taxon>
    </lineage>
</organism>
<comment type="caution">
    <text evidence="1">The sequence shown here is derived from an EMBL/GenBank/DDBJ whole genome shotgun (WGS) entry which is preliminary data.</text>
</comment>